<evidence type="ECO:0000313" key="1">
    <source>
        <dbReference type="EMBL" id="ATD09366.1"/>
    </source>
</evidence>
<evidence type="ECO:0000313" key="2">
    <source>
        <dbReference type="Proteomes" id="UP000016521"/>
    </source>
</evidence>
<dbReference type="RefSeq" id="WP_010379497.1">
    <property type="nucleotide sequence ID" value="NZ_CP011925.1"/>
</dbReference>
<dbReference type="EMBL" id="CP011925">
    <property type="protein sequence ID" value="ATD09366.1"/>
    <property type="molecule type" value="Genomic_DNA"/>
</dbReference>
<sequence length="202" mass="24107">MNSLLKDWCDFCENKKNFDKSHFMTLFHEKEARNCLDKVFAYFTSFEKLIVNATLAIEQKYNPKATSPPLEDEYILNLIRRFFLTQTKYVCDFDQPIIDTITRGEICFVSEDIFSQHENEDCPHYWLYDDFGDVVRASRVENDEKTIALFEALYNLDADYYLAWFIASPLIKLDLDLDSYFELWKYKVKFLLLEEKIICIKP</sequence>
<proteinExistence type="predicted"/>
<gene>
    <name evidence="1" type="ORF">PPIS_b0149</name>
</gene>
<name>A0ABM6NK84_PSEO7</name>
<accession>A0ABM6NK84</accession>
<keyword evidence="2" id="KW-1185">Reference proteome</keyword>
<dbReference type="Proteomes" id="UP000016521">
    <property type="component" value="Chromosome II"/>
</dbReference>
<reference evidence="1 2" key="1">
    <citation type="submission" date="2015-06" db="EMBL/GenBank/DDBJ databases">
        <authorList>
            <person name="Xie B.-B."/>
            <person name="Rong J.-C."/>
            <person name="Qin Q.-L."/>
            <person name="Zhang Y.-Z."/>
        </authorList>
    </citation>
    <scope>NUCLEOTIDE SEQUENCE [LARGE SCALE GENOMIC DNA]</scope>
    <source>
        <strain evidence="1 2">JCM 20779</strain>
    </source>
</reference>
<organism evidence="1 2">
    <name type="scientific">Pseudoalteromonas piscicida</name>
    <dbReference type="NCBI Taxonomy" id="43662"/>
    <lineage>
        <taxon>Bacteria</taxon>
        <taxon>Pseudomonadati</taxon>
        <taxon>Pseudomonadota</taxon>
        <taxon>Gammaproteobacteria</taxon>
        <taxon>Alteromonadales</taxon>
        <taxon>Pseudoalteromonadaceae</taxon>
        <taxon>Pseudoalteromonas</taxon>
    </lineage>
</organism>
<protein>
    <submittedName>
        <fullName evidence="1">Uncharacterized protein</fullName>
    </submittedName>
</protein>